<comment type="subcellular location">
    <subcellularLocation>
        <location evidence="1">Secreted</location>
        <location evidence="1">Cell wall</location>
    </subcellularLocation>
</comment>
<keyword evidence="17" id="KW-1185">Reference proteome</keyword>
<keyword evidence="4" id="KW-0134">Cell wall</keyword>
<keyword evidence="6 15" id="KW-0732">Signal</keyword>
<dbReference type="Gene3D" id="2.160.20.10">
    <property type="entry name" value="Single-stranded right-handed beta-helix, Pectin lyase-like"/>
    <property type="match status" value="1"/>
</dbReference>
<dbReference type="InterPro" id="IPR011050">
    <property type="entry name" value="Pectin_lyase_fold/virulence"/>
</dbReference>
<dbReference type="GO" id="GO:0004650">
    <property type="term" value="F:polygalacturonase activity"/>
    <property type="evidence" value="ECO:0007669"/>
    <property type="project" value="UniProtKB-EC"/>
</dbReference>
<dbReference type="Pfam" id="PF00295">
    <property type="entry name" value="Glyco_hydro_28"/>
    <property type="match status" value="1"/>
</dbReference>
<reference evidence="17" key="1">
    <citation type="journal article" date="2009" name="Science">
        <title>The B73 maize genome: complexity, diversity, and dynamics.</title>
        <authorList>
            <person name="Schnable P.S."/>
            <person name="Ware D."/>
            <person name="Fulton R.S."/>
            <person name="Stein J.C."/>
            <person name="Wei F."/>
            <person name="Pasternak S."/>
            <person name="Liang C."/>
            <person name="Zhang J."/>
            <person name="Fulton L."/>
            <person name="Graves T.A."/>
            <person name="Minx P."/>
            <person name="Reily A.D."/>
            <person name="Courtney L."/>
            <person name="Kruchowski S.S."/>
            <person name="Tomlinson C."/>
            <person name="Strong C."/>
            <person name="Delehaunty K."/>
            <person name="Fronick C."/>
            <person name="Courtney B."/>
            <person name="Rock S.M."/>
            <person name="Belter E."/>
            <person name="Du F."/>
            <person name="Kim K."/>
            <person name="Abbott R.M."/>
            <person name="Cotton M."/>
            <person name="Levy A."/>
            <person name="Marchetto P."/>
            <person name="Ochoa K."/>
            <person name="Jackson S.M."/>
            <person name="Gillam B."/>
            <person name="Chen W."/>
            <person name="Yan L."/>
            <person name="Higginbotham J."/>
            <person name="Cardenas M."/>
            <person name="Waligorski J."/>
            <person name="Applebaum E."/>
            <person name="Phelps L."/>
            <person name="Falcone J."/>
            <person name="Kanchi K."/>
            <person name="Thane T."/>
            <person name="Scimone A."/>
            <person name="Thane N."/>
            <person name="Henke J."/>
            <person name="Wang T."/>
            <person name="Ruppert J."/>
            <person name="Shah N."/>
            <person name="Rotter K."/>
            <person name="Hodges J."/>
            <person name="Ingenthron E."/>
            <person name="Cordes M."/>
            <person name="Kohlberg S."/>
            <person name="Sgro J."/>
            <person name="Delgado B."/>
            <person name="Mead K."/>
            <person name="Chinwalla A."/>
            <person name="Leonard S."/>
            <person name="Crouse K."/>
            <person name="Collura K."/>
            <person name="Kudrna D."/>
            <person name="Currie J."/>
            <person name="He R."/>
            <person name="Angelova A."/>
            <person name="Rajasekar S."/>
            <person name="Mueller T."/>
            <person name="Lomeli R."/>
            <person name="Scara G."/>
            <person name="Ko A."/>
            <person name="Delaney K."/>
            <person name="Wissotski M."/>
            <person name="Lopez G."/>
            <person name="Campos D."/>
            <person name="Braidotti M."/>
            <person name="Ashley E."/>
            <person name="Golser W."/>
            <person name="Kim H."/>
            <person name="Lee S."/>
            <person name="Lin J."/>
            <person name="Dujmic Z."/>
            <person name="Kim W."/>
            <person name="Talag J."/>
            <person name="Zuccolo A."/>
            <person name="Fan C."/>
            <person name="Sebastian A."/>
            <person name="Kramer M."/>
            <person name="Spiegel L."/>
            <person name="Nascimento L."/>
            <person name="Zutavern T."/>
            <person name="Miller B."/>
            <person name="Ambroise C."/>
            <person name="Muller S."/>
            <person name="Spooner W."/>
            <person name="Narechania A."/>
            <person name="Ren L."/>
            <person name="Wei S."/>
            <person name="Kumari S."/>
            <person name="Faga B."/>
            <person name="Levy M.J."/>
            <person name="McMahan L."/>
            <person name="Van Buren P."/>
            <person name="Vaughn M.W."/>
            <person name="Ying K."/>
            <person name="Yeh C.-T."/>
            <person name="Emrich S.J."/>
            <person name="Jia Y."/>
            <person name="Kalyanaraman A."/>
            <person name="Hsia A.-P."/>
            <person name="Barbazuk W.B."/>
            <person name="Baucom R.S."/>
            <person name="Brutnell T.P."/>
            <person name="Carpita N.C."/>
            <person name="Chaparro C."/>
            <person name="Chia J.-M."/>
            <person name="Deragon J.-M."/>
            <person name="Estill J.C."/>
            <person name="Fu Y."/>
            <person name="Jeddeloh J.A."/>
            <person name="Han Y."/>
            <person name="Lee H."/>
            <person name="Li P."/>
            <person name="Lisch D.R."/>
            <person name="Liu S."/>
            <person name="Liu Z."/>
            <person name="Nagel D.H."/>
            <person name="McCann M.C."/>
            <person name="SanMiguel P."/>
            <person name="Myers A.M."/>
            <person name="Nettleton D."/>
            <person name="Nguyen J."/>
            <person name="Penning B.W."/>
            <person name="Ponnala L."/>
            <person name="Schneider K.L."/>
            <person name="Schwartz D.C."/>
            <person name="Sharma A."/>
            <person name="Soderlund C."/>
            <person name="Springer N.M."/>
            <person name="Sun Q."/>
            <person name="Wang H."/>
            <person name="Waterman M."/>
            <person name="Westerman R."/>
            <person name="Wolfgruber T.K."/>
            <person name="Yang L."/>
            <person name="Yu Y."/>
            <person name="Zhang L."/>
            <person name="Zhou S."/>
            <person name="Zhu Q."/>
            <person name="Bennetzen J.L."/>
            <person name="Dawe R.K."/>
            <person name="Jiang J."/>
            <person name="Jiang N."/>
            <person name="Presting G.G."/>
            <person name="Wessler S.R."/>
            <person name="Aluru S."/>
            <person name="Martienssen R.A."/>
            <person name="Clifton S.W."/>
            <person name="McCombie W.R."/>
            <person name="Wing R.A."/>
            <person name="Wilson R.K."/>
        </authorList>
    </citation>
    <scope>NUCLEOTIDE SEQUENCE [LARGE SCALE GENOMIC DNA]</scope>
    <source>
        <strain evidence="17">cv. B73</strain>
    </source>
</reference>
<feature type="region of interest" description="Disordered" evidence="14">
    <location>
        <begin position="565"/>
        <end position="591"/>
    </location>
</feature>
<evidence type="ECO:0000256" key="10">
    <source>
        <dbReference type="ARBA" id="ARBA00023316"/>
    </source>
</evidence>
<evidence type="ECO:0000256" key="7">
    <source>
        <dbReference type="ARBA" id="ARBA00022737"/>
    </source>
</evidence>
<evidence type="ECO:0000256" key="6">
    <source>
        <dbReference type="ARBA" id="ARBA00022729"/>
    </source>
</evidence>
<evidence type="ECO:0000313" key="17">
    <source>
        <dbReference type="Proteomes" id="UP000007305"/>
    </source>
</evidence>
<feature type="active site" evidence="12">
    <location>
        <position position="396"/>
    </location>
</feature>
<dbReference type="Gramene" id="Zm00001eb231160_T002">
    <property type="protein sequence ID" value="Zm00001eb231160_P002"/>
    <property type="gene ID" value="Zm00001eb231160"/>
</dbReference>
<comment type="catalytic activity">
    <reaction evidence="11">
        <text>(1,4-alpha-D-galacturonosyl)n+m + H2O = (1,4-alpha-D-galacturonosyl)n + (1,4-alpha-D-galacturonosyl)m.</text>
        <dbReference type="EC" id="3.2.1.15"/>
    </reaction>
</comment>
<keyword evidence="7" id="KW-0677">Repeat</keyword>
<evidence type="ECO:0000256" key="11">
    <source>
        <dbReference type="ARBA" id="ARBA00034074"/>
    </source>
</evidence>
<dbReference type="EC" id="3.2.1.15" evidence="3"/>
<keyword evidence="8 13" id="KW-0378">Hydrolase</keyword>
<dbReference type="PANTHER" id="PTHR31375">
    <property type="match status" value="1"/>
</dbReference>
<dbReference type="Proteomes" id="UP000007305">
    <property type="component" value="Chromosome 5"/>
</dbReference>
<keyword evidence="18" id="KW-1267">Proteomics identification</keyword>
<feature type="region of interest" description="Disordered" evidence="14">
    <location>
        <begin position="65"/>
        <end position="89"/>
    </location>
</feature>
<feature type="compositionally biased region" description="Basic and acidic residues" evidence="14">
    <location>
        <begin position="582"/>
        <end position="591"/>
    </location>
</feature>
<evidence type="ECO:0000256" key="4">
    <source>
        <dbReference type="ARBA" id="ARBA00022512"/>
    </source>
</evidence>
<organism evidence="16 17">
    <name type="scientific">Zea mays</name>
    <name type="common">Maize</name>
    <dbReference type="NCBI Taxonomy" id="4577"/>
    <lineage>
        <taxon>Eukaryota</taxon>
        <taxon>Viridiplantae</taxon>
        <taxon>Streptophyta</taxon>
        <taxon>Embryophyta</taxon>
        <taxon>Tracheophyta</taxon>
        <taxon>Spermatophyta</taxon>
        <taxon>Magnoliopsida</taxon>
        <taxon>Liliopsida</taxon>
        <taxon>Poales</taxon>
        <taxon>Poaceae</taxon>
        <taxon>PACMAD clade</taxon>
        <taxon>Panicoideae</taxon>
        <taxon>Andropogonodae</taxon>
        <taxon>Andropogoneae</taxon>
        <taxon>Tripsacinae</taxon>
        <taxon>Zea</taxon>
    </lineage>
</organism>
<keyword evidence="10" id="KW-0961">Cell wall biogenesis/degradation</keyword>
<evidence type="ECO:0000256" key="12">
    <source>
        <dbReference type="PROSITE-ProRule" id="PRU10052"/>
    </source>
</evidence>
<sequence>MGAAPAARRCALLLALVVLVAAAGERGGSGAGGEAGAEQVLRLWSSADSARGGEAVDEEDRFFRWEWEEEEEDDDNNDEEEGEEEDDHAVVVQRKGACRNVVNVDSFGAAGDGVADDTQVRARCRSAIDTHRYEMMGVYICVGGSHCLSGWVDRLPQCGWLMPMTPATQRNYAMYGHGGDCLTGSHRQSSLDYQAFASAWKTACSLDNAVFLVPAGRRYKVGAIQFVGPCKDRRMIIQIQGTVVAPEEPSEWDPRSPRLWLLFSGLAGARIQGGGVIDGSGSKWWASSCKINRSNPCRPAPTAVTIDSCRGVRVRGLRVQNAQQMHVTVSRSRGVRVAGLRIDAPEDSPNTDGIHVAESTAVTIQSCRIGTGDDCISIVNGSFGVKMRDIDCGPGHGISIGSLGKGGAFAAVADVALDRARISRAQNGVRIKTWQGGAGYVRGVRFADVAVDGVDHPIVIDQFYCDVTRRQRDGGGGGACANQTSAVAVSDVSYRNISGTSRRAEAIRFACSDAVPCTGIVLSNINLRRADDDGEVQTVCNCAVGLDYGRVQPAADCLRSSTCGGTPDGHHHHDDDDEEQGKDDAVLHTEL</sequence>
<keyword evidence="9 13" id="KW-0326">Glycosidase</keyword>
<evidence type="ECO:0000256" key="1">
    <source>
        <dbReference type="ARBA" id="ARBA00004191"/>
    </source>
</evidence>
<dbReference type="FunFam" id="2.160.20.10:FF:000032">
    <property type="entry name" value="Pectin lyase-like superfamily protein"/>
    <property type="match status" value="1"/>
</dbReference>
<comment type="similarity">
    <text evidence="2 13">Belongs to the glycosyl hydrolase 28 family.</text>
</comment>
<feature type="compositionally biased region" description="Acidic residues" evidence="14">
    <location>
        <begin position="67"/>
        <end position="87"/>
    </location>
</feature>
<dbReference type="GO" id="GO:0071555">
    <property type="term" value="P:cell wall organization"/>
    <property type="evidence" value="ECO:0007669"/>
    <property type="project" value="UniProtKB-KW"/>
</dbReference>
<reference evidence="16" key="3">
    <citation type="submission" date="2021-05" db="UniProtKB">
        <authorList>
            <consortium name="EnsemblPlants"/>
        </authorList>
    </citation>
    <scope>IDENTIFICATION</scope>
    <source>
        <strain evidence="16">cv. B73</strain>
    </source>
</reference>
<evidence type="ECO:0000313" key="16">
    <source>
        <dbReference type="EnsemblPlants" id="Zm00001eb231160_P002"/>
    </source>
</evidence>
<dbReference type="EnsemblPlants" id="Zm00001eb231160_T002">
    <property type="protein sequence ID" value="Zm00001eb231160_P002"/>
    <property type="gene ID" value="Zm00001eb231160"/>
</dbReference>
<evidence type="ECO:0000256" key="14">
    <source>
        <dbReference type="SAM" id="MobiDB-lite"/>
    </source>
</evidence>
<name>A0A804PED9_MAIZE</name>
<dbReference type="GO" id="GO:0005975">
    <property type="term" value="P:carbohydrate metabolic process"/>
    <property type="evidence" value="ECO:0007669"/>
    <property type="project" value="InterPro"/>
</dbReference>
<feature type="signal peptide" evidence="15">
    <location>
        <begin position="1"/>
        <end position="22"/>
    </location>
</feature>
<keyword evidence="5" id="KW-0964">Secreted</keyword>
<evidence type="ECO:0000256" key="2">
    <source>
        <dbReference type="ARBA" id="ARBA00008834"/>
    </source>
</evidence>
<reference evidence="16" key="2">
    <citation type="submission" date="2019-07" db="EMBL/GenBank/DDBJ databases">
        <authorList>
            <person name="Seetharam A."/>
            <person name="Woodhouse M."/>
            <person name="Cannon E."/>
        </authorList>
    </citation>
    <scope>NUCLEOTIDE SEQUENCE [LARGE SCALE GENOMIC DNA]</scope>
    <source>
        <strain evidence="16">cv. B73</strain>
    </source>
</reference>
<protein>
    <recommendedName>
        <fullName evidence="3">endo-polygalacturonase</fullName>
        <ecNumber evidence="3">3.2.1.15</ecNumber>
    </recommendedName>
</protein>
<evidence type="ECO:0000256" key="8">
    <source>
        <dbReference type="ARBA" id="ARBA00022801"/>
    </source>
</evidence>
<dbReference type="InterPro" id="IPR012334">
    <property type="entry name" value="Pectin_lyas_fold"/>
</dbReference>
<evidence type="ECO:0000256" key="15">
    <source>
        <dbReference type="SAM" id="SignalP"/>
    </source>
</evidence>
<dbReference type="InParanoid" id="A0A804PED9"/>
<dbReference type="SUPFAM" id="SSF51126">
    <property type="entry name" value="Pectin lyase-like"/>
    <property type="match status" value="1"/>
</dbReference>
<evidence type="ECO:0000256" key="9">
    <source>
        <dbReference type="ARBA" id="ARBA00023295"/>
    </source>
</evidence>
<dbReference type="InterPro" id="IPR000743">
    <property type="entry name" value="Glyco_hydro_28"/>
</dbReference>
<evidence type="ECO:0007829" key="18">
    <source>
        <dbReference type="PeptideAtlas" id="A0A804PED9"/>
    </source>
</evidence>
<dbReference type="AlphaFoldDB" id="A0A804PED9"/>
<evidence type="ECO:0000256" key="13">
    <source>
        <dbReference type="RuleBase" id="RU361169"/>
    </source>
</evidence>
<feature type="chain" id="PRO_5032989691" description="endo-polygalacturonase" evidence="15">
    <location>
        <begin position="23"/>
        <end position="591"/>
    </location>
</feature>
<evidence type="ECO:0000256" key="5">
    <source>
        <dbReference type="ARBA" id="ARBA00022525"/>
    </source>
</evidence>
<dbReference type="PROSITE" id="PS00502">
    <property type="entry name" value="POLYGALACTURONASE"/>
    <property type="match status" value="1"/>
</dbReference>
<accession>A0A804PED9</accession>
<dbReference type="FunCoup" id="A0A804PED9">
    <property type="interactions" value="60"/>
</dbReference>
<evidence type="ECO:0000256" key="3">
    <source>
        <dbReference type="ARBA" id="ARBA00012736"/>
    </source>
</evidence>
<proteinExistence type="evidence at protein level"/>